<dbReference type="Gene3D" id="3.30.1310.10">
    <property type="entry name" value="Nucleoid-associated protein YbaB-like domain"/>
    <property type="match status" value="1"/>
</dbReference>
<feature type="chain" id="PRO_5031035175" evidence="3">
    <location>
        <begin position="27"/>
        <end position="217"/>
    </location>
</feature>
<dbReference type="InterPro" id="IPR036894">
    <property type="entry name" value="YbaB-like_sf"/>
</dbReference>
<dbReference type="PANTHER" id="PTHR33449">
    <property type="entry name" value="NUCLEOID-ASSOCIATED PROTEIN YBAB"/>
    <property type="match status" value="1"/>
</dbReference>
<reference evidence="4" key="1">
    <citation type="submission" date="2021-01" db="EMBL/GenBank/DDBJ databases">
        <authorList>
            <person name="Corre E."/>
            <person name="Pelletier E."/>
            <person name="Niang G."/>
            <person name="Scheremetjew M."/>
            <person name="Finn R."/>
            <person name="Kale V."/>
            <person name="Holt S."/>
            <person name="Cochrane G."/>
            <person name="Meng A."/>
            <person name="Brown T."/>
            <person name="Cohen L."/>
        </authorList>
    </citation>
    <scope>NUCLEOTIDE SEQUENCE</scope>
    <source>
        <strain evidence="4">CCMP2058</strain>
    </source>
</reference>
<evidence type="ECO:0000256" key="3">
    <source>
        <dbReference type="SAM" id="SignalP"/>
    </source>
</evidence>
<feature type="region of interest" description="Disordered" evidence="2">
    <location>
        <begin position="185"/>
        <end position="217"/>
    </location>
</feature>
<dbReference type="AlphaFoldDB" id="A0A7S0H0A4"/>
<accession>A0A7S0H0A4</accession>
<dbReference type="SUPFAM" id="SSF82607">
    <property type="entry name" value="YbaB-like"/>
    <property type="match status" value="1"/>
</dbReference>
<evidence type="ECO:0000256" key="2">
    <source>
        <dbReference type="SAM" id="MobiDB-lite"/>
    </source>
</evidence>
<dbReference type="PANTHER" id="PTHR33449:SF1">
    <property type="entry name" value="NUCLEOID-ASSOCIATED PROTEIN YBAB"/>
    <property type="match status" value="1"/>
</dbReference>
<feature type="signal peptide" evidence="3">
    <location>
        <begin position="1"/>
        <end position="26"/>
    </location>
</feature>
<evidence type="ECO:0000256" key="1">
    <source>
        <dbReference type="ARBA" id="ARBA00023125"/>
    </source>
</evidence>
<dbReference type="EMBL" id="HBEM01015733">
    <property type="protein sequence ID" value="CAD8451225.1"/>
    <property type="molecule type" value="Transcribed_RNA"/>
</dbReference>
<organism evidence="4">
    <name type="scientific">Amorphochlora amoebiformis</name>
    <dbReference type="NCBI Taxonomy" id="1561963"/>
    <lineage>
        <taxon>Eukaryota</taxon>
        <taxon>Sar</taxon>
        <taxon>Rhizaria</taxon>
        <taxon>Cercozoa</taxon>
        <taxon>Chlorarachniophyceae</taxon>
        <taxon>Amorphochlora</taxon>
    </lineage>
</organism>
<gene>
    <name evidence="4" type="ORF">LAMO00422_LOCUS10858</name>
</gene>
<keyword evidence="1" id="KW-0238">DNA-binding</keyword>
<dbReference type="GO" id="GO:0003677">
    <property type="term" value="F:DNA binding"/>
    <property type="evidence" value="ECO:0007669"/>
    <property type="project" value="UniProtKB-KW"/>
</dbReference>
<sequence length="217" mass="22726">MMANPVVNGAALGLLLLSSVSASVSSRPVIRSTSRSFVGPLAFSRSISSRRGVRGHAGSNMFDLLKDLQKNMGGGGGGDGNILQQTQDFQKKSQEAVKKAKEKLASAQYDGYSSDETVRFIMNGNLEPVKCDITQQAMAQGPEKMSAALTEAYQDAFKESIQGMRSNMQSFSQDLAKQIPGGLAGLGGLGGLAKPPPGGPQGGKGGLPDDQDDFPKM</sequence>
<dbReference type="InterPro" id="IPR004401">
    <property type="entry name" value="YbaB/EbfC"/>
</dbReference>
<protein>
    <submittedName>
        <fullName evidence="4">Uncharacterized protein</fullName>
    </submittedName>
</protein>
<evidence type="ECO:0000313" key="4">
    <source>
        <dbReference type="EMBL" id="CAD8451225.1"/>
    </source>
</evidence>
<name>A0A7S0H0A4_9EUKA</name>
<dbReference type="Pfam" id="PF02575">
    <property type="entry name" value="YbaB_DNA_bd"/>
    <property type="match status" value="1"/>
</dbReference>
<proteinExistence type="predicted"/>
<keyword evidence="3" id="KW-0732">Signal</keyword>